<dbReference type="AlphaFoldDB" id="A0A1M5CU71"/>
<sequence length="204" mass="23266">MKDAKAHWENIYQTKKFSEVSWYQDKPEASLKFIQDLNLPKSAKIIDVGGGDSHLVDYLLKAGYENISVLDISAKALQKAKKRLGLKGKEVNWIAADITRFEAEEKYDLWHDRAAFHFLTEPPKIENYKEILKESLQDKGKAIIATFSNEGPTKCSGQVIKQYSAEELSNFFAEDFDKISCENLDHQTPSGSTQNFTFCSFQKK</sequence>
<dbReference type="PANTHER" id="PTHR12843">
    <property type="entry name" value="PROTEIN-LYSINE N-METHYLTRANSFERASE METTL10"/>
    <property type="match status" value="1"/>
</dbReference>
<keyword evidence="2" id="KW-0808">Transferase</keyword>
<dbReference type="RefSeq" id="WP_072876626.1">
    <property type="nucleotide sequence ID" value="NZ_FQVT01000001.1"/>
</dbReference>
<evidence type="ECO:0000313" key="2">
    <source>
        <dbReference type="EMBL" id="SHF58269.1"/>
    </source>
</evidence>
<keyword evidence="3" id="KW-1185">Reference proteome</keyword>
<dbReference type="STRING" id="1073325.SAMN05444483_101671"/>
<protein>
    <submittedName>
        <fullName evidence="2">Methyltransferase domain-containing protein</fullName>
    </submittedName>
</protein>
<dbReference type="Gene3D" id="3.40.50.150">
    <property type="entry name" value="Vaccinia Virus protein VP39"/>
    <property type="match status" value="1"/>
</dbReference>
<dbReference type="Pfam" id="PF13847">
    <property type="entry name" value="Methyltransf_31"/>
    <property type="match status" value="1"/>
</dbReference>
<evidence type="ECO:0000313" key="3">
    <source>
        <dbReference type="Proteomes" id="UP000183945"/>
    </source>
</evidence>
<keyword evidence="2" id="KW-0489">Methyltransferase</keyword>
<reference evidence="3" key="1">
    <citation type="submission" date="2016-11" db="EMBL/GenBank/DDBJ databases">
        <authorList>
            <person name="Varghese N."/>
            <person name="Submissions S."/>
        </authorList>
    </citation>
    <scope>NUCLEOTIDE SEQUENCE [LARGE SCALE GENOMIC DNA]</scope>
    <source>
        <strain evidence="3">DSM 24579</strain>
    </source>
</reference>
<name>A0A1M5CU71_SALEC</name>
<dbReference type="InterPro" id="IPR029063">
    <property type="entry name" value="SAM-dependent_MTases_sf"/>
</dbReference>
<dbReference type="InterPro" id="IPR025714">
    <property type="entry name" value="Methyltranfer_dom"/>
</dbReference>
<dbReference type="CDD" id="cd02440">
    <property type="entry name" value="AdoMet_MTases"/>
    <property type="match status" value="1"/>
</dbReference>
<evidence type="ECO:0000259" key="1">
    <source>
        <dbReference type="Pfam" id="PF13847"/>
    </source>
</evidence>
<feature type="domain" description="Methyltransferase" evidence="1">
    <location>
        <begin position="41"/>
        <end position="153"/>
    </location>
</feature>
<dbReference type="GO" id="GO:0032259">
    <property type="term" value="P:methylation"/>
    <property type="evidence" value="ECO:0007669"/>
    <property type="project" value="UniProtKB-KW"/>
</dbReference>
<dbReference type="SUPFAM" id="SSF53335">
    <property type="entry name" value="S-adenosyl-L-methionine-dependent methyltransferases"/>
    <property type="match status" value="1"/>
</dbReference>
<proteinExistence type="predicted"/>
<dbReference type="GO" id="GO:0008168">
    <property type="term" value="F:methyltransferase activity"/>
    <property type="evidence" value="ECO:0007669"/>
    <property type="project" value="UniProtKB-KW"/>
</dbReference>
<dbReference type="Proteomes" id="UP000183945">
    <property type="component" value="Unassembled WGS sequence"/>
</dbReference>
<organism evidence="2 3">
    <name type="scientific">Salegentibacter echinorum</name>
    <dbReference type="NCBI Taxonomy" id="1073325"/>
    <lineage>
        <taxon>Bacteria</taxon>
        <taxon>Pseudomonadati</taxon>
        <taxon>Bacteroidota</taxon>
        <taxon>Flavobacteriia</taxon>
        <taxon>Flavobacteriales</taxon>
        <taxon>Flavobacteriaceae</taxon>
        <taxon>Salegentibacter</taxon>
    </lineage>
</organism>
<dbReference type="EMBL" id="FQVT01000001">
    <property type="protein sequence ID" value="SHF58269.1"/>
    <property type="molecule type" value="Genomic_DNA"/>
</dbReference>
<dbReference type="OrthoDB" id="9788660at2"/>
<gene>
    <name evidence="2" type="ORF">SAMN05444483_101671</name>
</gene>
<accession>A0A1M5CU71</accession>
<dbReference type="PANTHER" id="PTHR12843:SF5">
    <property type="entry name" value="EEF1A LYSINE METHYLTRANSFERASE 2"/>
    <property type="match status" value="1"/>
</dbReference>